<protein>
    <submittedName>
        <fullName evidence="1">Uncharacterized protein</fullName>
    </submittedName>
</protein>
<comment type="caution">
    <text evidence="1">The sequence shown here is derived from an EMBL/GenBank/DDBJ whole genome shotgun (WGS) entry which is preliminary data.</text>
</comment>
<evidence type="ECO:0000313" key="1">
    <source>
        <dbReference type="EMBL" id="KAK8984952.1"/>
    </source>
</evidence>
<evidence type="ECO:0000313" key="2">
    <source>
        <dbReference type="Proteomes" id="UP001396334"/>
    </source>
</evidence>
<gene>
    <name evidence="1" type="ORF">V6N11_073102</name>
</gene>
<name>A0ABR2P938_9ROSI</name>
<accession>A0ABR2P938</accession>
<sequence>MATNPSYLCEDQGYFHDDYNFVDTTHMSWEARMDAQCQEIEEISRRIENLIKYILNTLNNDPQQMTQVDYEIPNREEDGQGFGVNEQTAQNLSPIAQEYSLCDIEITLSSDTDDAWTKGKKKQCQVVTPWSDEQVFGTGEISAKLQIIFHEDSVPAG</sequence>
<dbReference type="EMBL" id="JBBPBN010000073">
    <property type="protein sequence ID" value="KAK8984952.1"/>
    <property type="molecule type" value="Genomic_DNA"/>
</dbReference>
<dbReference type="Proteomes" id="UP001396334">
    <property type="component" value="Unassembled WGS sequence"/>
</dbReference>
<organism evidence="1 2">
    <name type="scientific">Hibiscus sabdariffa</name>
    <name type="common">roselle</name>
    <dbReference type="NCBI Taxonomy" id="183260"/>
    <lineage>
        <taxon>Eukaryota</taxon>
        <taxon>Viridiplantae</taxon>
        <taxon>Streptophyta</taxon>
        <taxon>Embryophyta</taxon>
        <taxon>Tracheophyta</taxon>
        <taxon>Spermatophyta</taxon>
        <taxon>Magnoliopsida</taxon>
        <taxon>eudicotyledons</taxon>
        <taxon>Gunneridae</taxon>
        <taxon>Pentapetalae</taxon>
        <taxon>rosids</taxon>
        <taxon>malvids</taxon>
        <taxon>Malvales</taxon>
        <taxon>Malvaceae</taxon>
        <taxon>Malvoideae</taxon>
        <taxon>Hibiscus</taxon>
    </lineage>
</organism>
<proteinExistence type="predicted"/>
<reference evidence="1 2" key="1">
    <citation type="journal article" date="2024" name="G3 (Bethesda)">
        <title>Genome assembly of Hibiscus sabdariffa L. provides insights into metabolisms of medicinal natural products.</title>
        <authorList>
            <person name="Kim T."/>
        </authorList>
    </citation>
    <scope>NUCLEOTIDE SEQUENCE [LARGE SCALE GENOMIC DNA]</scope>
    <source>
        <strain evidence="1">TK-2024</strain>
        <tissue evidence="1">Old leaves</tissue>
    </source>
</reference>
<keyword evidence="2" id="KW-1185">Reference proteome</keyword>